<protein>
    <submittedName>
        <fullName evidence="3">Uncharacterized protein</fullName>
    </submittedName>
</protein>
<name>A0A4P7N0Z7_PYROR</name>
<organism evidence="3 4">
    <name type="scientific">Pyricularia oryzae</name>
    <name type="common">Rice blast fungus</name>
    <name type="synonym">Magnaporthe oryzae</name>
    <dbReference type="NCBI Taxonomy" id="318829"/>
    <lineage>
        <taxon>Eukaryota</taxon>
        <taxon>Fungi</taxon>
        <taxon>Dikarya</taxon>
        <taxon>Ascomycota</taxon>
        <taxon>Pezizomycotina</taxon>
        <taxon>Sordariomycetes</taxon>
        <taxon>Sordariomycetidae</taxon>
        <taxon>Magnaporthales</taxon>
        <taxon>Pyriculariaceae</taxon>
        <taxon>Pyricularia</taxon>
    </lineage>
</organism>
<dbReference type="InterPro" id="IPR006683">
    <property type="entry name" value="Thioestr_dom"/>
</dbReference>
<sequence>MASSTTTAQQTAGPCQDADVLAHVRAHWATIQPNSPVYNFFFPSIKIISATTASGRVVAHLPLEAQHINSKKILHGSVSATLVDWAGGMSIAAAKELEKTGVSVDIHVSYVGAAREGDVLEIESWVSKVGRNLAFTSVEIRKAVLDTDGTPKYGEKGQVVATGSHTKYLNV</sequence>
<dbReference type="Pfam" id="PF03061">
    <property type="entry name" value="4HBT"/>
    <property type="match status" value="1"/>
</dbReference>
<dbReference type="OMA" id="IIDWAGG"/>
<evidence type="ECO:0000256" key="2">
    <source>
        <dbReference type="ARBA" id="ARBA00022801"/>
    </source>
</evidence>
<dbReference type="Gene3D" id="3.10.129.10">
    <property type="entry name" value="Hotdog Thioesterase"/>
    <property type="match status" value="1"/>
</dbReference>
<dbReference type="AlphaFoldDB" id="A0A4P7N0Z7"/>
<evidence type="ECO:0000313" key="4">
    <source>
        <dbReference type="Proteomes" id="UP000294847"/>
    </source>
</evidence>
<dbReference type="InterPro" id="IPR029069">
    <property type="entry name" value="HotDog_dom_sf"/>
</dbReference>
<comment type="similarity">
    <text evidence="1">Belongs to the thioesterase PaaI family.</text>
</comment>
<keyword evidence="2" id="KW-0378">Hydrolase</keyword>
<dbReference type="GO" id="GO:0047617">
    <property type="term" value="F:fatty acyl-CoA hydrolase activity"/>
    <property type="evidence" value="ECO:0007669"/>
    <property type="project" value="InterPro"/>
</dbReference>
<dbReference type="NCBIfam" id="TIGR00369">
    <property type="entry name" value="unchar_dom_1"/>
    <property type="match status" value="1"/>
</dbReference>
<evidence type="ECO:0000313" key="3">
    <source>
        <dbReference type="EMBL" id="QBZ55929.1"/>
    </source>
</evidence>
<evidence type="ECO:0000256" key="1">
    <source>
        <dbReference type="ARBA" id="ARBA00008324"/>
    </source>
</evidence>
<dbReference type="InterPro" id="IPR039298">
    <property type="entry name" value="ACOT13"/>
</dbReference>
<dbReference type="VEuPathDB" id="FungiDB:M_BR32_EuGene_00007241"/>
<accession>A0A4P7N0Z7</accession>
<reference evidence="3 4" key="1">
    <citation type="journal article" date="2019" name="Mol. Biol. Evol.">
        <title>Blast fungal genomes show frequent chromosomal changes, gene gains and losses, and effector gene turnover.</title>
        <authorList>
            <person name="Gomez Luciano L.B."/>
            <person name="Jason Tsai I."/>
            <person name="Chuma I."/>
            <person name="Tosa Y."/>
            <person name="Chen Y.H."/>
            <person name="Li J.Y."/>
            <person name="Li M.Y."/>
            <person name="Jade Lu M.Y."/>
            <person name="Nakayashiki H."/>
            <person name="Li W.H."/>
        </authorList>
    </citation>
    <scope>NUCLEOTIDE SEQUENCE [LARGE SCALE GENOMIC DNA]</scope>
    <source>
        <strain evidence="3">MZ5-1-6</strain>
    </source>
</reference>
<dbReference type="SUPFAM" id="SSF54637">
    <property type="entry name" value="Thioesterase/thiol ester dehydrase-isomerase"/>
    <property type="match status" value="1"/>
</dbReference>
<dbReference type="CDD" id="cd03443">
    <property type="entry name" value="PaaI_thioesterase"/>
    <property type="match status" value="1"/>
</dbReference>
<dbReference type="PANTHER" id="PTHR21660">
    <property type="entry name" value="THIOESTERASE SUPERFAMILY MEMBER-RELATED"/>
    <property type="match status" value="1"/>
</dbReference>
<dbReference type="PANTHER" id="PTHR21660:SF11">
    <property type="entry name" value="FAMILY PROTEIN, PUTATIVE (AFU_ORTHOLOGUE AFUA_4G04355)-RELATED"/>
    <property type="match status" value="1"/>
</dbReference>
<dbReference type="FunFam" id="3.10.129.10:FF:000033">
    <property type="entry name" value="acyl-coenzyme A thioesterase 13"/>
    <property type="match status" value="1"/>
</dbReference>
<dbReference type="Proteomes" id="UP000294847">
    <property type="component" value="Chromosome 2"/>
</dbReference>
<dbReference type="EMBL" id="CP034205">
    <property type="protein sequence ID" value="QBZ55929.1"/>
    <property type="molecule type" value="Genomic_DNA"/>
</dbReference>
<proteinExistence type="inferred from homology"/>
<gene>
    <name evidence="3" type="ORF">PoMZ_00835</name>
</gene>
<dbReference type="InterPro" id="IPR003736">
    <property type="entry name" value="PAAI_dom"/>
</dbReference>
<dbReference type="SMR" id="A0A4P7N0Z7"/>